<evidence type="ECO:0000313" key="3">
    <source>
        <dbReference type="Proteomes" id="UP000057088"/>
    </source>
</evidence>
<reference evidence="1" key="2">
    <citation type="submission" date="2018-01" db="EMBL/GenBank/DDBJ databases">
        <title>FDA dAtabase for Regulatory Grade micrObial Sequences (FDA-ARGOS): Supporting development and validation of Infectious Disease Dx tests.</title>
        <authorList>
            <person name="Hoffmann M."/>
            <person name="Allard M."/>
            <person name="Evans P."/>
            <person name="Brown E."/>
            <person name="Tallon L."/>
            <person name="Sadzewicz L."/>
            <person name="Sengamalay N."/>
            <person name="Ott S."/>
            <person name="Godinez A."/>
            <person name="Nagaraj S."/>
            <person name="Vyas G."/>
            <person name="Aluvathingal J."/>
            <person name="Nadendla S."/>
            <person name="Geyer C."/>
            <person name="Sichtig H."/>
        </authorList>
    </citation>
    <scope>NUCLEOTIDE SEQUENCE</scope>
    <source>
        <strain evidence="1">ATCC 33809</strain>
    </source>
</reference>
<evidence type="ECO:0000313" key="4">
    <source>
        <dbReference type="Proteomes" id="UP000254626"/>
    </source>
</evidence>
<organism evidence="2 4">
    <name type="scientific">Vibrio fluvialis</name>
    <dbReference type="NCBI Taxonomy" id="676"/>
    <lineage>
        <taxon>Bacteria</taxon>
        <taxon>Pseudomonadati</taxon>
        <taxon>Pseudomonadota</taxon>
        <taxon>Gammaproteobacteria</taxon>
        <taxon>Vibrionales</taxon>
        <taxon>Vibrionaceae</taxon>
        <taxon>Vibrio</taxon>
    </lineage>
</organism>
<accession>A0AAX2LUL6</accession>
<dbReference type="InterPro" id="IPR009778">
    <property type="entry name" value="ROF"/>
</dbReference>
<reference evidence="3" key="1">
    <citation type="submission" date="2015-12" db="EMBL/GenBank/DDBJ databases">
        <title>FDA dAtabase for Regulatory Grade micrObial Sequences (FDA-ARGOS): Supporting development and validation of Infectious Disease Dx tests.</title>
        <authorList>
            <person name="Hoffmann M."/>
            <person name="Allard M."/>
            <person name="Evans P."/>
            <person name="Brown E."/>
            <person name="Tallon L.J."/>
            <person name="Sadzewicz L."/>
            <person name="Sengamalay N."/>
            <person name="Ott S."/>
            <person name="Godinez A."/>
            <person name="Nagaraj S."/>
            <person name="Vyas G."/>
            <person name="Aluvathingal J."/>
            <person name="Nadendla S."/>
            <person name="Geyer C."/>
            <person name="Sichtig H."/>
        </authorList>
    </citation>
    <scope>NUCLEOTIDE SEQUENCE [LARGE SCALE GENOMIC DNA]</scope>
    <source>
        <strain evidence="3">ATCC 33809</strain>
    </source>
</reference>
<dbReference type="AlphaFoldDB" id="A0AAX2LUL6"/>
<dbReference type="EMBL" id="CP014034">
    <property type="protein sequence ID" value="AMF92109.1"/>
    <property type="molecule type" value="Genomic_DNA"/>
</dbReference>
<evidence type="ECO:0000313" key="1">
    <source>
        <dbReference type="EMBL" id="AMF92109.1"/>
    </source>
</evidence>
<dbReference type="Pfam" id="PF07073">
    <property type="entry name" value="ROF"/>
    <property type="match status" value="1"/>
</dbReference>
<dbReference type="Proteomes" id="UP000057088">
    <property type="component" value="Chromosome 1"/>
</dbReference>
<dbReference type="SUPFAM" id="SSF101744">
    <property type="entry name" value="Rof/RNase P subunit-like"/>
    <property type="match status" value="1"/>
</dbReference>
<dbReference type="RefSeq" id="WP_061055374.1">
    <property type="nucleotide sequence ID" value="NZ_CABLBX010000004.1"/>
</dbReference>
<name>A0AAX2LUL6_VIBFL</name>
<sequence>MISCSQYDYIEIACLYRLPVALTLQDGSVIQGTAKDTGRNAARQECIIVEDNSREHWIETTALVRMQALSDNPHFSDIHFQQQ</sequence>
<dbReference type="InterPro" id="IPR023534">
    <property type="entry name" value="Rof/RNase_P-like"/>
</dbReference>
<dbReference type="Gene3D" id="2.30.30.400">
    <property type="entry name" value="Rof-like"/>
    <property type="match status" value="1"/>
</dbReference>
<keyword evidence="3" id="KW-1185">Reference proteome</keyword>
<proteinExistence type="predicted"/>
<dbReference type="EMBL" id="UHIP01000002">
    <property type="protein sequence ID" value="SUQ26923.1"/>
    <property type="molecule type" value="Genomic_DNA"/>
</dbReference>
<reference evidence="2 4" key="3">
    <citation type="submission" date="2018-06" db="EMBL/GenBank/DDBJ databases">
        <authorList>
            <consortium name="Pathogen Informatics"/>
            <person name="Doyle S."/>
        </authorList>
    </citation>
    <scope>NUCLEOTIDE SEQUENCE [LARGE SCALE GENOMIC DNA]</scope>
    <source>
        <strain evidence="2 4">NCTC11327</strain>
    </source>
</reference>
<dbReference type="GeneID" id="29384201"/>
<dbReference type="KEGG" id="vfl:AL536_01080"/>
<dbReference type="InterPro" id="IPR038626">
    <property type="entry name" value="Rof-like_sf"/>
</dbReference>
<protein>
    <submittedName>
        <fullName evidence="2">Modulator of Rho-dependent transcription termination (ROF)</fullName>
    </submittedName>
    <submittedName>
        <fullName evidence="1">Transcriptional antiterminator</fullName>
    </submittedName>
</protein>
<dbReference type="Proteomes" id="UP000254626">
    <property type="component" value="Unassembled WGS sequence"/>
</dbReference>
<gene>
    <name evidence="1" type="ORF">AL536_01080</name>
    <name evidence="2" type="ORF">NCTC11327_03788</name>
</gene>
<evidence type="ECO:0000313" key="2">
    <source>
        <dbReference type="EMBL" id="SUQ26923.1"/>
    </source>
</evidence>